<organism evidence="6 7">
    <name type="scientific">Ciona intestinalis</name>
    <name type="common">Transparent sea squirt</name>
    <name type="synonym">Ascidia intestinalis</name>
    <dbReference type="NCBI Taxonomy" id="7719"/>
    <lineage>
        <taxon>Eukaryota</taxon>
        <taxon>Metazoa</taxon>
        <taxon>Chordata</taxon>
        <taxon>Tunicata</taxon>
        <taxon>Ascidiacea</taxon>
        <taxon>Phlebobranchia</taxon>
        <taxon>Cionidae</taxon>
        <taxon>Ciona</taxon>
    </lineage>
</organism>
<dbReference type="InterPro" id="IPR003961">
    <property type="entry name" value="FN3_dom"/>
</dbReference>
<evidence type="ECO:0000313" key="7">
    <source>
        <dbReference type="Proteomes" id="UP000008144"/>
    </source>
</evidence>
<reference evidence="6" key="3">
    <citation type="submission" date="2025-08" db="UniProtKB">
        <authorList>
            <consortium name="Ensembl"/>
        </authorList>
    </citation>
    <scope>IDENTIFICATION</scope>
</reference>
<keyword evidence="2" id="KW-0732">Signal</keyword>
<dbReference type="CDD" id="cd00054">
    <property type="entry name" value="EGF_CA"/>
    <property type="match status" value="1"/>
</dbReference>
<dbReference type="InterPro" id="IPR018097">
    <property type="entry name" value="EGF_Ca-bd_CS"/>
</dbReference>
<dbReference type="EMBL" id="EAAA01002213">
    <property type="status" value="NOT_ANNOTATED_CDS"/>
    <property type="molecule type" value="Genomic_DNA"/>
</dbReference>
<dbReference type="PROSITE" id="PS01186">
    <property type="entry name" value="EGF_2"/>
    <property type="match status" value="1"/>
</dbReference>
<dbReference type="InterPro" id="IPR036116">
    <property type="entry name" value="FN3_sf"/>
</dbReference>
<keyword evidence="7" id="KW-1185">Reference proteome</keyword>
<dbReference type="HOGENOM" id="CLU_640206_0_0_1"/>
<evidence type="ECO:0000256" key="1">
    <source>
        <dbReference type="ARBA" id="ARBA00022536"/>
    </source>
</evidence>
<dbReference type="Ensembl" id="ENSCINT00000023071.2">
    <property type="protein sequence ID" value="ENSCINP00000022825.2"/>
    <property type="gene ID" value="ENSCING00000012128.2"/>
</dbReference>
<evidence type="ECO:0000313" key="6">
    <source>
        <dbReference type="Ensembl" id="ENSCINP00000022825.2"/>
    </source>
</evidence>
<sequence length="429" mass="45548">MQCVEQEPGFSCACLPGYQLNGQLCEDINECLTSGICPVNSNCVNRDGGYTCICDPNYVCPVNPFVNPVTVLSKSRSCMTIIVDEGSLYGLYEVKAVSDQNNFLINSTTIKTRLCGLSPNTNYNISVRVLALKDSNDFYTTTEFSQVTVATTDATKIRFSLRITSETYTAEMADINSAASLALRSRHESTLNSGLTFNVGGNSVTSSAVLFIRLTSGSVRADSEASLTSRSLADSTATADGSNLNSANYASLETITNVPKPPANLIISEVTDSMITLRYDAVAGAIQYEVQLTHGQNISSYMTTATTYTISNVPSNTICSIQVRVIATVGTTAAARSDFSDSIETTTRPVVLGLLVSSITETSAVITFSSVTRGVYYTVQSDSSSNNLTQSSVVSGSLSLSVGGLVKSNTYTYTVVAVALDVDGNHHSS</sequence>
<dbReference type="Gene3D" id="2.10.25.10">
    <property type="entry name" value="Laminin"/>
    <property type="match status" value="2"/>
</dbReference>
<dbReference type="Gene3D" id="2.60.40.10">
    <property type="entry name" value="Immunoglobulins"/>
    <property type="match status" value="1"/>
</dbReference>
<evidence type="ECO:0000256" key="3">
    <source>
        <dbReference type="ARBA" id="ARBA00022737"/>
    </source>
</evidence>
<feature type="domain" description="Fibronectin type-III" evidence="5">
    <location>
        <begin position="261"/>
        <end position="350"/>
    </location>
</feature>
<dbReference type="GeneTree" id="ENSGT00660000096227"/>
<dbReference type="InterPro" id="IPR013783">
    <property type="entry name" value="Ig-like_fold"/>
</dbReference>
<dbReference type="SMART" id="SM00060">
    <property type="entry name" value="FN3"/>
    <property type="match status" value="3"/>
</dbReference>
<dbReference type="SMART" id="SM00179">
    <property type="entry name" value="EGF_CA"/>
    <property type="match status" value="2"/>
</dbReference>
<name>F6UIZ8_CIOIN</name>
<dbReference type="SUPFAM" id="SSF57184">
    <property type="entry name" value="Growth factor receptor domain"/>
    <property type="match status" value="1"/>
</dbReference>
<proteinExistence type="predicted"/>
<dbReference type="SUPFAM" id="SSF49265">
    <property type="entry name" value="Fibronectin type III"/>
    <property type="match status" value="1"/>
</dbReference>
<keyword evidence="3" id="KW-0677">Repeat</keyword>
<dbReference type="InterPro" id="IPR050751">
    <property type="entry name" value="ECM_structural_protein"/>
</dbReference>
<dbReference type="PROSITE" id="PS00010">
    <property type="entry name" value="ASX_HYDROXYL"/>
    <property type="match status" value="1"/>
</dbReference>
<reference evidence="7" key="1">
    <citation type="journal article" date="2002" name="Science">
        <title>The draft genome of Ciona intestinalis: insights into chordate and vertebrate origins.</title>
        <authorList>
            <person name="Dehal P."/>
            <person name="Satou Y."/>
            <person name="Campbell R.K."/>
            <person name="Chapman J."/>
            <person name="Degnan B."/>
            <person name="De Tomaso A."/>
            <person name="Davidson B."/>
            <person name="Di Gregorio A."/>
            <person name="Gelpke M."/>
            <person name="Goodstein D.M."/>
            <person name="Harafuji N."/>
            <person name="Hastings K.E."/>
            <person name="Ho I."/>
            <person name="Hotta K."/>
            <person name="Huang W."/>
            <person name="Kawashima T."/>
            <person name="Lemaire P."/>
            <person name="Martinez D."/>
            <person name="Meinertzhagen I.A."/>
            <person name="Necula S."/>
            <person name="Nonaka M."/>
            <person name="Putnam N."/>
            <person name="Rash S."/>
            <person name="Saiga H."/>
            <person name="Satake M."/>
            <person name="Terry A."/>
            <person name="Yamada L."/>
            <person name="Wang H.G."/>
            <person name="Awazu S."/>
            <person name="Azumi K."/>
            <person name="Boore J."/>
            <person name="Branno M."/>
            <person name="Chin-Bow S."/>
            <person name="DeSantis R."/>
            <person name="Doyle S."/>
            <person name="Francino P."/>
            <person name="Keys D.N."/>
            <person name="Haga S."/>
            <person name="Hayashi H."/>
            <person name="Hino K."/>
            <person name="Imai K.S."/>
            <person name="Inaba K."/>
            <person name="Kano S."/>
            <person name="Kobayashi K."/>
            <person name="Kobayashi M."/>
            <person name="Lee B.I."/>
            <person name="Makabe K.W."/>
            <person name="Manohar C."/>
            <person name="Matassi G."/>
            <person name="Medina M."/>
            <person name="Mochizuki Y."/>
            <person name="Mount S."/>
            <person name="Morishita T."/>
            <person name="Miura S."/>
            <person name="Nakayama A."/>
            <person name="Nishizaka S."/>
            <person name="Nomoto H."/>
            <person name="Ohta F."/>
            <person name="Oishi K."/>
            <person name="Rigoutsos I."/>
            <person name="Sano M."/>
            <person name="Sasaki A."/>
            <person name="Sasakura Y."/>
            <person name="Shoguchi E."/>
            <person name="Shin-i T."/>
            <person name="Spagnuolo A."/>
            <person name="Stainier D."/>
            <person name="Suzuki M.M."/>
            <person name="Tassy O."/>
            <person name="Takatori N."/>
            <person name="Tokuoka M."/>
            <person name="Yagi K."/>
            <person name="Yoshizaki F."/>
            <person name="Wada S."/>
            <person name="Zhang C."/>
            <person name="Hyatt P.D."/>
            <person name="Larimer F."/>
            <person name="Detter C."/>
            <person name="Doggett N."/>
            <person name="Glavina T."/>
            <person name="Hawkins T."/>
            <person name="Richardson P."/>
            <person name="Lucas S."/>
            <person name="Kohara Y."/>
            <person name="Levine M."/>
            <person name="Satoh N."/>
            <person name="Rokhsar D.S."/>
        </authorList>
    </citation>
    <scope>NUCLEOTIDE SEQUENCE [LARGE SCALE GENOMIC DNA]</scope>
</reference>
<dbReference type="AlphaFoldDB" id="F6UIZ8"/>
<keyword evidence="4" id="KW-1015">Disulfide bond</keyword>
<dbReference type="PANTHER" id="PTHR24034:SF209">
    <property type="entry name" value="EGF-LIKE DOMAIN-CONTAINING PROTEIN"/>
    <property type="match status" value="1"/>
</dbReference>
<keyword evidence="1" id="KW-0245">EGF-like domain</keyword>
<evidence type="ECO:0000256" key="4">
    <source>
        <dbReference type="ARBA" id="ARBA00023157"/>
    </source>
</evidence>
<reference evidence="6" key="2">
    <citation type="journal article" date="2008" name="Genome Biol.">
        <title>Improved genome assembly and evidence-based global gene model set for the chordate Ciona intestinalis: new insight into intron and operon populations.</title>
        <authorList>
            <person name="Satou Y."/>
            <person name="Mineta K."/>
            <person name="Ogasawara M."/>
            <person name="Sasakura Y."/>
            <person name="Shoguchi E."/>
            <person name="Ueno K."/>
            <person name="Yamada L."/>
            <person name="Matsumoto J."/>
            <person name="Wasserscheid J."/>
            <person name="Dewar K."/>
            <person name="Wiley G.B."/>
            <person name="Macmil S.L."/>
            <person name="Roe B.A."/>
            <person name="Zeller R.W."/>
            <person name="Hastings K.E."/>
            <person name="Lemaire P."/>
            <person name="Lindquist E."/>
            <person name="Endo T."/>
            <person name="Hotta K."/>
            <person name="Inaba K."/>
        </authorList>
    </citation>
    <scope>NUCLEOTIDE SEQUENCE [LARGE SCALE GENOMIC DNA]</scope>
    <source>
        <strain evidence="6">wild type</strain>
    </source>
</reference>
<evidence type="ECO:0000259" key="5">
    <source>
        <dbReference type="PROSITE" id="PS50853"/>
    </source>
</evidence>
<dbReference type="Proteomes" id="UP000008144">
    <property type="component" value="Chromosome 5"/>
</dbReference>
<dbReference type="GO" id="GO:0005509">
    <property type="term" value="F:calcium ion binding"/>
    <property type="evidence" value="ECO:0007669"/>
    <property type="project" value="InterPro"/>
</dbReference>
<dbReference type="InterPro" id="IPR000152">
    <property type="entry name" value="EGF-type_Asp/Asn_hydroxyl_site"/>
</dbReference>
<dbReference type="PANTHER" id="PTHR24034">
    <property type="entry name" value="EGF-LIKE DOMAIN-CONTAINING PROTEIN"/>
    <property type="match status" value="1"/>
</dbReference>
<reference evidence="6" key="4">
    <citation type="submission" date="2025-09" db="UniProtKB">
        <authorList>
            <consortium name="Ensembl"/>
        </authorList>
    </citation>
    <scope>IDENTIFICATION</scope>
</reference>
<dbReference type="InterPro" id="IPR009030">
    <property type="entry name" value="Growth_fac_rcpt_cys_sf"/>
</dbReference>
<dbReference type="PROSITE" id="PS01187">
    <property type="entry name" value="EGF_CA"/>
    <property type="match status" value="1"/>
</dbReference>
<dbReference type="InParanoid" id="F6UIZ8"/>
<dbReference type="InterPro" id="IPR001881">
    <property type="entry name" value="EGF-like_Ca-bd_dom"/>
</dbReference>
<dbReference type="InterPro" id="IPR049883">
    <property type="entry name" value="NOTCH1_EGF-like"/>
</dbReference>
<evidence type="ECO:0000256" key="2">
    <source>
        <dbReference type="ARBA" id="ARBA00022729"/>
    </source>
</evidence>
<dbReference type="PROSITE" id="PS50853">
    <property type="entry name" value="FN3"/>
    <property type="match status" value="1"/>
</dbReference>
<accession>F6UIZ8</accession>
<dbReference type="CDD" id="cd00063">
    <property type="entry name" value="FN3"/>
    <property type="match status" value="1"/>
</dbReference>
<dbReference type="Pfam" id="PF07645">
    <property type="entry name" value="EGF_CA"/>
    <property type="match status" value="1"/>
</dbReference>
<protein>
    <recommendedName>
        <fullName evidence="5">Fibronectin type-III domain-containing protein</fullName>
    </recommendedName>
</protein>
<dbReference type="InterPro" id="IPR000742">
    <property type="entry name" value="EGF"/>
</dbReference>